<dbReference type="GO" id="GO:0008408">
    <property type="term" value="F:3'-5' exonuclease activity"/>
    <property type="evidence" value="ECO:0007669"/>
    <property type="project" value="TreeGrafter"/>
</dbReference>
<dbReference type="PANTHER" id="PTHR10267">
    <property type="entry name" value="DNA POLYMERASE SUBUNIT GAMMA-1"/>
    <property type="match status" value="1"/>
</dbReference>
<dbReference type="GO" id="GO:0005760">
    <property type="term" value="C:gamma DNA polymerase complex"/>
    <property type="evidence" value="ECO:0007669"/>
    <property type="project" value="InterPro"/>
</dbReference>
<dbReference type="Gene3D" id="3.30.420.390">
    <property type="match status" value="1"/>
</dbReference>
<reference evidence="2" key="2">
    <citation type="journal article" date="2015" name="Fish Shellfish Immunol.">
        <title>Early steps in the European eel (Anguilla anguilla)-Vibrio vulnificus interaction in the gills: Role of the RtxA13 toxin.</title>
        <authorList>
            <person name="Callol A."/>
            <person name="Pajuelo D."/>
            <person name="Ebbesson L."/>
            <person name="Teles M."/>
            <person name="MacKenzie S."/>
            <person name="Amaro C."/>
        </authorList>
    </citation>
    <scope>NUCLEOTIDE SEQUENCE</scope>
</reference>
<feature type="domain" description="DNA mitochondrial polymerase exonuclease" evidence="1">
    <location>
        <begin position="1"/>
        <end position="33"/>
    </location>
</feature>
<dbReference type="PANTHER" id="PTHR10267:SF0">
    <property type="entry name" value="DNA POLYMERASE SUBUNIT GAMMA-1"/>
    <property type="match status" value="1"/>
</dbReference>
<dbReference type="GO" id="GO:0003677">
    <property type="term" value="F:DNA binding"/>
    <property type="evidence" value="ECO:0007669"/>
    <property type="project" value="InterPro"/>
</dbReference>
<organism evidence="2">
    <name type="scientific">Anguilla anguilla</name>
    <name type="common">European freshwater eel</name>
    <name type="synonym">Muraena anguilla</name>
    <dbReference type="NCBI Taxonomy" id="7936"/>
    <lineage>
        <taxon>Eukaryota</taxon>
        <taxon>Metazoa</taxon>
        <taxon>Chordata</taxon>
        <taxon>Craniata</taxon>
        <taxon>Vertebrata</taxon>
        <taxon>Euteleostomi</taxon>
        <taxon>Actinopterygii</taxon>
        <taxon>Neopterygii</taxon>
        <taxon>Teleostei</taxon>
        <taxon>Anguilliformes</taxon>
        <taxon>Anguillidae</taxon>
        <taxon>Anguilla</taxon>
    </lineage>
</organism>
<evidence type="ECO:0000313" key="2">
    <source>
        <dbReference type="EMBL" id="JAH17205.1"/>
    </source>
</evidence>
<evidence type="ECO:0000259" key="1">
    <source>
        <dbReference type="Pfam" id="PF18136"/>
    </source>
</evidence>
<accession>A0A0E9QLG5</accession>
<reference evidence="2" key="1">
    <citation type="submission" date="2014-11" db="EMBL/GenBank/DDBJ databases">
        <authorList>
            <person name="Amaro Gonzalez C."/>
        </authorList>
    </citation>
    <scope>NUCLEOTIDE SEQUENCE</scope>
</reference>
<proteinExistence type="predicted"/>
<dbReference type="GO" id="GO:0006264">
    <property type="term" value="P:mitochondrial DNA replication"/>
    <property type="evidence" value="ECO:0007669"/>
    <property type="project" value="TreeGrafter"/>
</dbReference>
<dbReference type="Pfam" id="PF18136">
    <property type="entry name" value="DNApol_Exo"/>
    <property type="match status" value="1"/>
</dbReference>
<sequence length="71" mass="7950">MADVRDSFQELMRYCALDVQSTHQVFTEQLPLFMERCPHPVTFAGMLEKGRVLPTRQSKLGAVFGGSPGHV</sequence>
<dbReference type="AlphaFoldDB" id="A0A0E9QLG5"/>
<dbReference type="GO" id="GO:0003887">
    <property type="term" value="F:DNA-directed DNA polymerase activity"/>
    <property type="evidence" value="ECO:0007669"/>
    <property type="project" value="TreeGrafter"/>
</dbReference>
<name>A0A0E9QLG5_ANGAN</name>
<dbReference type="EMBL" id="GBXM01091372">
    <property type="protein sequence ID" value="JAH17205.1"/>
    <property type="molecule type" value="Transcribed_RNA"/>
</dbReference>
<protein>
    <recommendedName>
        <fullName evidence="1">DNA mitochondrial polymerase exonuclease domain-containing protein</fullName>
    </recommendedName>
</protein>
<dbReference type="InterPro" id="IPR002297">
    <property type="entry name" value="DNA-dir_DNA_pol_A_mt"/>
</dbReference>
<dbReference type="InterPro" id="IPR041336">
    <property type="entry name" value="DNApol_Exo"/>
</dbReference>